<dbReference type="EMBL" id="EQ962656">
    <property type="protein sequence ID" value="EED17191.1"/>
    <property type="molecule type" value="Genomic_DNA"/>
</dbReference>
<comment type="similarity">
    <text evidence="1">Belongs to the helicase family.</text>
</comment>
<feature type="domain" description="DNA helicase Pif1-like DEAD-box helicase" evidence="2">
    <location>
        <begin position="64"/>
        <end position="207"/>
    </location>
</feature>
<keyword evidence="1" id="KW-0347">Helicase</keyword>
<dbReference type="InterPro" id="IPR010285">
    <property type="entry name" value="DNA_helicase_pif1-like_DEAD"/>
</dbReference>
<protein>
    <recommendedName>
        <fullName evidence="1">ATP-dependent DNA helicase</fullName>
        <ecNumber evidence="1">5.6.2.3</ecNumber>
    </recommendedName>
</protein>
<dbReference type="GO" id="GO:0005524">
    <property type="term" value="F:ATP binding"/>
    <property type="evidence" value="ECO:0007669"/>
    <property type="project" value="UniProtKB-KW"/>
</dbReference>
<dbReference type="GO" id="GO:0006310">
    <property type="term" value="P:DNA recombination"/>
    <property type="evidence" value="ECO:0007669"/>
    <property type="project" value="UniProtKB-KW"/>
</dbReference>
<proteinExistence type="inferred from homology"/>
<sequence>MVYLAECGLGGTGMVIVDRQRRNEFELLKRQAFSEPAYICDSAVDELTAREDLQEMAERMRQSFNDDQRAAFDRIVTSLENPGSNYSNFYIQGPGGIGKTFLYRALYLYFVGRGKTVFCIASSGIAALLLPNGCIAHSQFRIPLDTKEHSVCDIKVQSQLAQQLRQANLIVWDKVPMTSRYIFEAVDCTLRDVTKSEDSLFGGIAFV</sequence>
<dbReference type="GeneID" id="8107082"/>
<keyword evidence="1" id="KW-0233">DNA recombination</keyword>
<dbReference type="RefSeq" id="XP_002484425.1">
    <property type="nucleotide sequence ID" value="XM_002484380.1"/>
</dbReference>
<dbReference type="SUPFAM" id="SSF52540">
    <property type="entry name" value="P-loop containing nucleoside triphosphate hydrolases"/>
    <property type="match status" value="1"/>
</dbReference>
<accession>B8MI29</accession>
<dbReference type="eggNOG" id="KOG0987">
    <property type="taxonomic scope" value="Eukaryota"/>
</dbReference>
<dbReference type="AlphaFoldDB" id="B8MI29"/>
<evidence type="ECO:0000256" key="1">
    <source>
        <dbReference type="RuleBase" id="RU363044"/>
    </source>
</evidence>
<dbReference type="InterPro" id="IPR027417">
    <property type="entry name" value="P-loop_NTPase"/>
</dbReference>
<gene>
    <name evidence="3" type="ORF">TSTA_022450</name>
</gene>
<name>B8MI29_TALSN</name>
<dbReference type="PhylomeDB" id="B8MI29"/>
<dbReference type="PANTHER" id="PTHR10492:SF95">
    <property type="entry name" value="HELITRON HELICASE-LIKE DOMAIN-CONTAINING PROTEIN"/>
    <property type="match status" value="1"/>
</dbReference>
<dbReference type="OMA" id="IRDEMAY"/>
<dbReference type="EC" id="5.6.2.3" evidence="1"/>
<keyword evidence="1" id="KW-0227">DNA damage</keyword>
<dbReference type="VEuPathDB" id="FungiDB:TSTA_022450"/>
<dbReference type="InParanoid" id="B8MI29"/>
<evidence type="ECO:0000259" key="2">
    <source>
        <dbReference type="Pfam" id="PF05970"/>
    </source>
</evidence>
<comment type="cofactor">
    <cofactor evidence="1">
        <name>Mg(2+)</name>
        <dbReference type="ChEBI" id="CHEBI:18420"/>
    </cofactor>
</comment>
<keyword evidence="1" id="KW-0067">ATP-binding</keyword>
<dbReference type="Pfam" id="PF05970">
    <property type="entry name" value="PIF1"/>
    <property type="match status" value="1"/>
</dbReference>
<dbReference type="STRING" id="441959.B8MI29"/>
<dbReference type="Gene3D" id="3.40.50.300">
    <property type="entry name" value="P-loop containing nucleotide triphosphate hydrolases"/>
    <property type="match status" value="1"/>
</dbReference>
<dbReference type="HOGENOM" id="CLU_001324_9_1_1"/>
<dbReference type="Proteomes" id="UP000001745">
    <property type="component" value="Unassembled WGS sequence"/>
</dbReference>
<comment type="catalytic activity">
    <reaction evidence="1">
        <text>ATP + H2O = ADP + phosphate + H(+)</text>
        <dbReference type="Rhea" id="RHEA:13065"/>
        <dbReference type="ChEBI" id="CHEBI:15377"/>
        <dbReference type="ChEBI" id="CHEBI:15378"/>
        <dbReference type="ChEBI" id="CHEBI:30616"/>
        <dbReference type="ChEBI" id="CHEBI:43474"/>
        <dbReference type="ChEBI" id="CHEBI:456216"/>
        <dbReference type="EC" id="5.6.2.3"/>
    </reaction>
</comment>
<evidence type="ECO:0000313" key="4">
    <source>
        <dbReference type="Proteomes" id="UP000001745"/>
    </source>
</evidence>
<organism evidence="3 4">
    <name type="scientific">Talaromyces stipitatus (strain ATCC 10500 / CBS 375.48 / QM 6759 / NRRL 1006)</name>
    <name type="common">Penicillium stipitatum</name>
    <dbReference type="NCBI Taxonomy" id="441959"/>
    <lineage>
        <taxon>Eukaryota</taxon>
        <taxon>Fungi</taxon>
        <taxon>Dikarya</taxon>
        <taxon>Ascomycota</taxon>
        <taxon>Pezizomycotina</taxon>
        <taxon>Eurotiomycetes</taxon>
        <taxon>Eurotiomycetidae</taxon>
        <taxon>Eurotiales</taxon>
        <taxon>Trichocomaceae</taxon>
        <taxon>Talaromyces</taxon>
        <taxon>Talaromyces sect. Talaromyces</taxon>
    </lineage>
</organism>
<keyword evidence="1" id="KW-0234">DNA repair</keyword>
<keyword evidence="4" id="KW-1185">Reference proteome</keyword>
<dbReference type="GO" id="GO:0016887">
    <property type="term" value="F:ATP hydrolysis activity"/>
    <property type="evidence" value="ECO:0007669"/>
    <property type="project" value="RHEA"/>
</dbReference>
<reference evidence="4" key="1">
    <citation type="journal article" date="2015" name="Genome Announc.">
        <title>Genome sequence of the AIDS-associated pathogen Penicillium marneffei (ATCC18224) and its near taxonomic relative Talaromyces stipitatus (ATCC10500).</title>
        <authorList>
            <person name="Nierman W.C."/>
            <person name="Fedorova-Abrams N.D."/>
            <person name="Andrianopoulos A."/>
        </authorList>
    </citation>
    <scope>NUCLEOTIDE SEQUENCE [LARGE SCALE GENOMIC DNA]</scope>
    <source>
        <strain evidence="4">ATCC 10500 / CBS 375.48 / QM 6759 / NRRL 1006</strain>
    </source>
</reference>
<dbReference type="GO" id="GO:0006281">
    <property type="term" value="P:DNA repair"/>
    <property type="evidence" value="ECO:0007669"/>
    <property type="project" value="UniProtKB-KW"/>
</dbReference>
<keyword evidence="1" id="KW-0547">Nucleotide-binding</keyword>
<keyword evidence="1" id="KW-0378">Hydrolase</keyword>
<dbReference type="OrthoDB" id="4360910at2759"/>
<dbReference type="GO" id="GO:0043139">
    <property type="term" value="F:5'-3' DNA helicase activity"/>
    <property type="evidence" value="ECO:0007669"/>
    <property type="project" value="UniProtKB-EC"/>
</dbReference>
<evidence type="ECO:0000313" key="3">
    <source>
        <dbReference type="EMBL" id="EED17191.1"/>
    </source>
</evidence>
<dbReference type="GO" id="GO:0000723">
    <property type="term" value="P:telomere maintenance"/>
    <property type="evidence" value="ECO:0007669"/>
    <property type="project" value="InterPro"/>
</dbReference>
<dbReference type="PANTHER" id="PTHR10492">
    <property type="match status" value="1"/>
</dbReference>